<dbReference type="Proteomes" id="UP001295740">
    <property type="component" value="Unassembled WGS sequence"/>
</dbReference>
<dbReference type="AlphaFoldDB" id="A0AAI8VKI8"/>
<accession>A0AAI8VKI8</accession>
<feature type="region of interest" description="Disordered" evidence="1">
    <location>
        <begin position="652"/>
        <end position="785"/>
    </location>
</feature>
<keyword evidence="3" id="KW-1185">Reference proteome</keyword>
<feature type="region of interest" description="Disordered" evidence="1">
    <location>
        <begin position="958"/>
        <end position="1095"/>
    </location>
</feature>
<proteinExistence type="predicted"/>
<feature type="compositionally biased region" description="Basic and acidic residues" evidence="1">
    <location>
        <begin position="712"/>
        <end position="722"/>
    </location>
</feature>
<name>A0AAI8VKI8_9PEZI</name>
<dbReference type="EMBL" id="CAUWAG010000008">
    <property type="protein sequence ID" value="CAJ2506024.1"/>
    <property type="molecule type" value="Genomic_DNA"/>
</dbReference>
<organism evidence="2 3">
    <name type="scientific">Anthostomella pinea</name>
    <dbReference type="NCBI Taxonomy" id="933095"/>
    <lineage>
        <taxon>Eukaryota</taxon>
        <taxon>Fungi</taxon>
        <taxon>Dikarya</taxon>
        <taxon>Ascomycota</taxon>
        <taxon>Pezizomycotina</taxon>
        <taxon>Sordariomycetes</taxon>
        <taxon>Xylariomycetidae</taxon>
        <taxon>Xylariales</taxon>
        <taxon>Xylariaceae</taxon>
        <taxon>Anthostomella</taxon>
    </lineage>
</organism>
<feature type="region of interest" description="Disordered" evidence="1">
    <location>
        <begin position="1"/>
        <end position="26"/>
    </location>
</feature>
<feature type="compositionally biased region" description="Polar residues" evidence="1">
    <location>
        <begin position="689"/>
        <end position="700"/>
    </location>
</feature>
<sequence length="1095" mass="123040">MDRQYDPRQPSFREKKTLTTPTRDGLQEKPWSLSKLFPSRYSPARGIELRDMAKGKELAIAGLHHDADEETRGSSPFDVIAKREKGIDPNPDYATHYYATHHERGRRPKQRPVAPHYTANRDSASVLDAIRDVDVILDSAQCKDQTVHLDLDADIDLDMDLEELARFSRLGKFGDAISLYQRNLRVHIGNPHVLIQYGEMLLEQGDYKTLLELDCDLMGGSTNSLLDTNGGQLLDLYWRLIQGSQDRTRSTEIRILSLVAYWVRETPLTQDGLDFNQQFKTLFPQQFFTSLYISLLRQGRIWDLHDIIGAMVYTRDINAVLSDLLGAMDFARGLDQLINDWQAPVYDESTTLALLGIINLFLEFVGTFNAPMSTIQYCLDSALSLARSINQHDLENLRSRQYVKFIFLKAARTAAQHEHVLNPSVYLFSANGFRLPAFKHSTFLPVYIPIATENPGWRKTASSTVLTNPIKLALRSSTELRDYKMAALCWQQLINLSSDPKSEFEALCHLKKSVQADMAGYLEVLLSSYLVSDTDEARRKLRTELAEVTSSTITFSFLNAWAAHMMLHSLETDPDRAARAISQAVNIFPLLPPPARDQVSDSLPFWRARYQSRPHGQFETTRMTASGQLQIDAEDQIEADQLLLDARRTRLHTNRQKAEPKPLKQGRQSVSRLQGSNKASARLARDSSGDQSGVGESSQAEPDKAKHQKSLHRSEDRHEGGGHNKVRSPALGATRGPASTDFHPAAQAAQSAQATSPRSYHGALLSSEYDSDSSGGEDDDWTDSYAEITNDGYSEIPQPSPNSLRSPITKAYGVRHVLQDRLARAASNHDYEDAALIRVVIEEHNLALEQKQHEADTHNDALGVKARRRFRLGTRRYESVDSRLRNAEEYQQDMNRGLIHDSRIGIPSSVQGSEDESVYPYPYPYPRDPYPKTRIRIRHTKPDSASDHEVAGQLANRLEEANAKATADKKNPDRRKEMNGDDTGKKEVVIGSDEEPMPVVTRDSDSVPNSSVTVTRYEDGRGRSFGAEDSRHKTHTTGRDTSRKREGWSRHVSGESSNSIEPVSRRSTMPTVENVVDFEGSYSATERKKDVSGGP</sequence>
<feature type="compositionally biased region" description="Polar residues" evidence="1">
    <location>
        <begin position="666"/>
        <end position="679"/>
    </location>
</feature>
<evidence type="ECO:0000256" key="1">
    <source>
        <dbReference type="SAM" id="MobiDB-lite"/>
    </source>
</evidence>
<comment type="caution">
    <text evidence="2">The sequence shown here is derived from an EMBL/GenBank/DDBJ whole genome shotgun (WGS) entry which is preliminary data.</text>
</comment>
<feature type="compositionally biased region" description="Low complexity" evidence="1">
    <location>
        <begin position="745"/>
        <end position="754"/>
    </location>
</feature>
<gene>
    <name evidence="2" type="ORF">KHLLAP_LOCUS6492</name>
</gene>
<feature type="compositionally biased region" description="Basic and acidic residues" evidence="1">
    <location>
        <begin position="1016"/>
        <end position="1053"/>
    </location>
</feature>
<feature type="compositionally biased region" description="Basic and acidic residues" evidence="1">
    <location>
        <begin position="1"/>
        <end position="17"/>
    </location>
</feature>
<protein>
    <submittedName>
        <fullName evidence="2">Uu.00g001540.m01.CDS01</fullName>
    </submittedName>
</protein>
<evidence type="ECO:0000313" key="3">
    <source>
        <dbReference type="Proteomes" id="UP001295740"/>
    </source>
</evidence>
<feature type="compositionally biased region" description="Polar residues" evidence="1">
    <location>
        <begin position="1054"/>
        <end position="1071"/>
    </location>
</feature>
<reference evidence="2" key="1">
    <citation type="submission" date="2023-10" db="EMBL/GenBank/DDBJ databases">
        <authorList>
            <person name="Hackl T."/>
        </authorList>
    </citation>
    <scope>NUCLEOTIDE SEQUENCE</scope>
</reference>
<evidence type="ECO:0000313" key="2">
    <source>
        <dbReference type="EMBL" id="CAJ2506024.1"/>
    </source>
</evidence>
<feature type="compositionally biased region" description="Basic and acidic residues" evidence="1">
    <location>
        <begin position="958"/>
        <end position="988"/>
    </location>
</feature>
<feature type="region of interest" description="Disordered" evidence="1">
    <location>
        <begin position="909"/>
        <end position="932"/>
    </location>
</feature>
<feature type="compositionally biased region" description="Basic and acidic residues" evidence="1">
    <location>
        <begin position="1085"/>
        <end position="1095"/>
    </location>
</feature>
<feature type="compositionally biased region" description="Acidic residues" evidence="1">
    <location>
        <begin position="769"/>
        <end position="782"/>
    </location>
</feature>